<dbReference type="eggNOG" id="COG0827">
    <property type="taxonomic scope" value="Bacteria"/>
</dbReference>
<accession>A0A239T157</accession>
<sequence length="329" mass="37528">MAKSLDFWYDGTMNFEKIEAAYELMLENIQLLQNQLTTNIYDAMIEQNMAYINSERTDKTILKNNANLKKMALSKEEWRRVYQFLFIKANQTEPLQYNHQFTPDSIGFILSFIMDSLLSEEQLEILEIGSGTGNLANTLLNNSQKKLDYLGIELDDLLIDLSASMAEVMGADLHFVQGDAVRPQLLKPSDVIFSDLPVGYYPDDRIASRFSLAAKEGHTYAHHLLMAQSIKYLKSGGYAIFLAPNNLLTSAQSSLLKHWLKAEAQLIAMVSLPETLFGKKELAKSIFVFQKQDEEKQEAFVYPLKSLQDPEILRHFSQSFKKWASENAK</sequence>
<organism evidence="2 3">
    <name type="scientific">Streptococcus merionis</name>
    <dbReference type="NCBI Taxonomy" id="400065"/>
    <lineage>
        <taxon>Bacteria</taxon>
        <taxon>Bacillati</taxon>
        <taxon>Bacillota</taxon>
        <taxon>Bacilli</taxon>
        <taxon>Lactobacillales</taxon>
        <taxon>Streptococcaceae</taxon>
        <taxon>Streptococcus</taxon>
    </lineage>
</organism>
<dbReference type="KEGG" id="smen:SAMEA4412692_2216"/>
<dbReference type="PIRSF" id="PIRSF026567">
    <property type="entry name" value="Adenine_mtase_bact_prd"/>
    <property type="match status" value="1"/>
</dbReference>
<dbReference type="EMBL" id="LT906439">
    <property type="protein sequence ID" value="SNU91212.1"/>
    <property type="molecule type" value="Genomic_DNA"/>
</dbReference>
<dbReference type="Gene3D" id="1.10.150.470">
    <property type="match status" value="1"/>
</dbReference>
<keyword evidence="2" id="KW-0808">Transferase</keyword>
<dbReference type="SUPFAM" id="SSF53335">
    <property type="entry name" value="S-adenosyl-L-methionine-dependent methyltransferases"/>
    <property type="match status" value="1"/>
</dbReference>
<dbReference type="STRING" id="1123308.GCA_000380085_01659"/>
<dbReference type="CDD" id="cd02440">
    <property type="entry name" value="AdoMet_MTases"/>
    <property type="match status" value="1"/>
</dbReference>
<dbReference type="InterPro" id="IPR003356">
    <property type="entry name" value="DNA_methylase_A-5"/>
</dbReference>
<protein>
    <submittedName>
        <fullName evidence="2">Adenine-specific DNA methylase</fullName>
    </submittedName>
</protein>
<gene>
    <name evidence="2" type="ORF">SAMEA4412692_02216</name>
</gene>
<evidence type="ECO:0000313" key="3">
    <source>
        <dbReference type="Proteomes" id="UP000215185"/>
    </source>
</evidence>
<dbReference type="Pfam" id="PF02384">
    <property type="entry name" value="N6_Mtase"/>
    <property type="match status" value="1"/>
</dbReference>
<proteinExistence type="predicted"/>
<evidence type="ECO:0000259" key="1">
    <source>
        <dbReference type="Pfam" id="PF02384"/>
    </source>
</evidence>
<keyword evidence="3" id="KW-1185">Reference proteome</keyword>
<dbReference type="GO" id="GO:0003677">
    <property type="term" value="F:DNA binding"/>
    <property type="evidence" value="ECO:0007669"/>
    <property type="project" value="InterPro"/>
</dbReference>
<reference evidence="2 3" key="1">
    <citation type="submission" date="2017-06" db="EMBL/GenBank/DDBJ databases">
        <authorList>
            <consortium name="Pathogen Informatics"/>
        </authorList>
    </citation>
    <scope>NUCLEOTIDE SEQUENCE [LARGE SCALE GENOMIC DNA]</scope>
    <source>
        <strain evidence="2 3">NCTC13788</strain>
    </source>
</reference>
<dbReference type="InterPro" id="IPR029063">
    <property type="entry name" value="SAM-dependent_MTases_sf"/>
</dbReference>
<feature type="domain" description="DNA methylase adenine-specific" evidence="1">
    <location>
        <begin position="80"/>
        <end position="303"/>
    </location>
</feature>
<dbReference type="PANTHER" id="PTHR41313:SF1">
    <property type="entry name" value="DNA METHYLASE ADENINE-SPECIFIC DOMAIN-CONTAINING PROTEIN"/>
    <property type="match status" value="1"/>
</dbReference>
<name>A0A239T157_9STRE</name>
<dbReference type="Proteomes" id="UP000215185">
    <property type="component" value="Chromosome 1"/>
</dbReference>
<keyword evidence="2" id="KW-0489">Methyltransferase</keyword>
<evidence type="ECO:0000313" key="2">
    <source>
        <dbReference type="EMBL" id="SNU91212.1"/>
    </source>
</evidence>
<dbReference type="InterPro" id="IPR052933">
    <property type="entry name" value="DNA_Protect_Modify"/>
</dbReference>
<dbReference type="PANTHER" id="PTHR41313">
    <property type="entry name" value="ADENINE-SPECIFIC METHYLTRANSFERASE"/>
    <property type="match status" value="1"/>
</dbReference>
<dbReference type="AlphaFoldDB" id="A0A239T157"/>
<dbReference type="Gene3D" id="3.40.50.150">
    <property type="entry name" value="Vaccinia Virus protein VP39"/>
    <property type="match status" value="1"/>
</dbReference>
<dbReference type="InterPro" id="IPR016843">
    <property type="entry name" value="S-AdoMet-dep_Ade-MeTrfase_prd"/>
</dbReference>
<dbReference type="GO" id="GO:0032259">
    <property type="term" value="P:methylation"/>
    <property type="evidence" value="ECO:0007669"/>
    <property type="project" value="UniProtKB-KW"/>
</dbReference>
<dbReference type="GO" id="GO:0008170">
    <property type="term" value="F:N-methyltransferase activity"/>
    <property type="evidence" value="ECO:0007669"/>
    <property type="project" value="InterPro"/>
</dbReference>